<dbReference type="EMBL" id="LR134406">
    <property type="protein sequence ID" value="VEH71686.1"/>
    <property type="molecule type" value="Genomic_DNA"/>
</dbReference>
<feature type="transmembrane region" description="Helical" evidence="1">
    <location>
        <begin position="27"/>
        <end position="46"/>
    </location>
</feature>
<feature type="transmembrane region" description="Helical" evidence="1">
    <location>
        <begin position="94"/>
        <end position="113"/>
    </location>
</feature>
<proteinExistence type="predicted"/>
<feature type="transmembrane region" description="Helical" evidence="1">
    <location>
        <begin position="324"/>
        <end position="344"/>
    </location>
</feature>
<dbReference type="AlphaFoldDB" id="A0A3S4Y0T4"/>
<keyword evidence="3" id="KW-1185">Reference proteome</keyword>
<organism evidence="2 3">
    <name type="scientific">Arachnia propionica</name>
    <dbReference type="NCBI Taxonomy" id="1750"/>
    <lineage>
        <taxon>Bacteria</taxon>
        <taxon>Bacillati</taxon>
        <taxon>Actinomycetota</taxon>
        <taxon>Actinomycetes</taxon>
        <taxon>Propionibacteriales</taxon>
        <taxon>Propionibacteriaceae</taxon>
        <taxon>Arachnia</taxon>
    </lineage>
</organism>
<feature type="transmembrane region" description="Helical" evidence="1">
    <location>
        <begin position="364"/>
        <end position="384"/>
    </location>
</feature>
<reference evidence="2 3" key="1">
    <citation type="submission" date="2018-12" db="EMBL/GenBank/DDBJ databases">
        <authorList>
            <consortium name="Pathogen Informatics"/>
        </authorList>
    </citation>
    <scope>NUCLEOTIDE SEQUENCE [LARGE SCALE GENOMIC DNA]</scope>
    <source>
        <strain evidence="2 3">NCTC12967</strain>
    </source>
</reference>
<feature type="transmembrane region" description="Helical" evidence="1">
    <location>
        <begin position="242"/>
        <end position="262"/>
    </location>
</feature>
<feature type="transmembrane region" description="Helical" evidence="1">
    <location>
        <begin position="203"/>
        <end position="230"/>
    </location>
</feature>
<sequence length="462" mass="49684">MKNALLEGLGGPAGRYARRSGLWFDPLPWSLLVATVLFVVCSLRQIPCVQTSETVRVNAFIVLCYSDVPLAWNSSGFAFGAHPLDGGQMQYPPLLGLLLFVVIGISGLLGAPVGKSLGVQAQLDGSQVFYAVCMVLLFACFLLWVLCQTFMGRDSRGGRYRSWDGMWLAASPVVLASGLVSWDLFAVSLAALGLLLFSKGRLVLSGVVLGLAVCAGLMAIAVVLAVALAVVLRGRAGQVGKFLGAAAATVALLHLPLLILNWEAVARYYQGEATKNLSYGSLFYLGKLFGWEVRAAGSLGLMLTALLLVIVAAWLYLRGHRPRVGTLVVLFVFPTALFGATYAPQTALWLLLALLVGRLGRLEWVAFTVTQVIYWAAVWGYLGGQLNSNPNIYFATIILRIVVEVWIFISCLRDAADPGHDPLRTQQVADPIGGVLNEAAGPFARLRSTQPENRAEMGQFPA</sequence>
<keyword evidence="1" id="KW-0472">Membrane</keyword>
<evidence type="ECO:0000256" key="1">
    <source>
        <dbReference type="SAM" id="Phobius"/>
    </source>
</evidence>
<dbReference type="GeneID" id="64408412"/>
<feature type="transmembrane region" description="Helical" evidence="1">
    <location>
        <begin position="128"/>
        <end position="146"/>
    </location>
</feature>
<gene>
    <name evidence="2" type="ORF">NCTC12967_03013</name>
</gene>
<feature type="transmembrane region" description="Helical" evidence="1">
    <location>
        <begin position="295"/>
        <end position="317"/>
    </location>
</feature>
<feature type="transmembrane region" description="Helical" evidence="1">
    <location>
        <begin position="391"/>
        <end position="409"/>
    </location>
</feature>
<dbReference type="Proteomes" id="UP000273044">
    <property type="component" value="Chromosome"/>
</dbReference>
<accession>A0A3S4Y0T4</accession>
<evidence type="ECO:0000313" key="2">
    <source>
        <dbReference type="EMBL" id="VEH71686.1"/>
    </source>
</evidence>
<keyword evidence="1" id="KW-1133">Transmembrane helix</keyword>
<evidence type="ECO:0000313" key="3">
    <source>
        <dbReference type="Proteomes" id="UP000273044"/>
    </source>
</evidence>
<dbReference type="RefSeq" id="WP_061788103.1">
    <property type="nucleotide sequence ID" value="NZ_LR134406.1"/>
</dbReference>
<protein>
    <submittedName>
        <fullName evidence="2">Predicted integral membrane protein</fullName>
    </submittedName>
</protein>
<keyword evidence="1" id="KW-0812">Transmembrane</keyword>
<name>A0A3S4Y0T4_9ACTN</name>
<feature type="transmembrane region" description="Helical" evidence="1">
    <location>
        <begin position="167"/>
        <end position="197"/>
    </location>
</feature>